<dbReference type="AlphaFoldDB" id="A0A0L8I579"/>
<organism evidence="1">
    <name type="scientific">Octopus bimaculoides</name>
    <name type="common">California two-spotted octopus</name>
    <dbReference type="NCBI Taxonomy" id="37653"/>
    <lineage>
        <taxon>Eukaryota</taxon>
        <taxon>Metazoa</taxon>
        <taxon>Spiralia</taxon>
        <taxon>Lophotrochozoa</taxon>
        <taxon>Mollusca</taxon>
        <taxon>Cephalopoda</taxon>
        <taxon>Coleoidea</taxon>
        <taxon>Octopodiformes</taxon>
        <taxon>Octopoda</taxon>
        <taxon>Incirrata</taxon>
        <taxon>Octopodidae</taxon>
        <taxon>Octopus</taxon>
    </lineage>
</organism>
<dbReference type="EMBL" id="KQ416547">
    <property type="protein sequence ID" value="KOF96509.1"/>
    <property type="molecule type" value="Genomic_DNA"/>
</dbReference>
<evidence type="ECO:0000313" key="1">
    <source>
        <dbReference type="EMBL" id="KOF96509.1"/>
    </source>
</evidence>
<accession>A0A0L8I579</accession>
<gene>
    <name evidence="1" type="ORF">OCBIM_22034698mg</name>
</gene>
<reference evidence="1" key="1">
    <citation type="submission" date="2015-07" db="EMBL/GenBank/DDBJ databases">
        <title>MeaNS - Measles Nucleotide Surveillance Program.</title>
        <authorList>
            <person name="Tran T."/>
            <person name="Druce J."/>
        </authorList>
    </citation>
    <scope>NUCLEOTIDE SEQUENCE</scope>
    <source>
        <strain evidence="1">UCB-OBI-ISO-001</strain>
        <tissue evidence="1">Gonad</tissue>
    </source>
</reference>
<sequence>MELDEPSQPYAFFVHLPAALQCASDASDAFFHGINANENTLHTSHSVGSKGMRLSIMASAHERFSSMT</sequence>
<name>A0A0L8I579_OCTBM</name>
<proteinExistence type="predicted"/>
<protein>
    <submittedName>
        <fullName evidence="1">Uncharacterized protein</fullName>
    </submittedName>
</protein>